<dbReference type="AlphaFoldDB" id="A0A6J4I132"/>
<dbReference type="GO" id="GO:0055091">
    <property type="term" value="P:phospholipid homeostasis"/>
    <property type="evidence" value="ECO:0007669"/>
    <property type="project" value="TreeGrafter"/>
</dbReference>
<evidence type="ECO:0000313" key="7">
    <source>
        <dbReference type="EMBL" id="CAA9238208.1"/>
    </source>
</evidence>
<dbReference type="GO" id="GO:0005886">
    <property type="term" value="C:plasma membrane"/>
    <property type="evidence" value="ECO:0007669"/>
    <property type="project" value="UniProtKB-SubCell"/>
</dbReference>
<evidence type="ECO:0000256" key="5">
    <source>
        <dbReference type="ARBA" id="ARBA00023136"/>
    </source>
</evidence>
<evidence type="ECO:0000259" key="6">
    <source>
        <dbReference type="Pfam" id="PF09924"/>
    </source>
</evidence>
<feature type="domain" description="Phosphatidylglycerol lysyltransferase C-terminal" evidence="6">
    <location>
        <begin position="11"/>
        <end position="306"/>
    </location>
</feature>
<dbReference type="InterPro" id="IPR024320">
    <property type="entry name" value="LPG_synthase_C"/>
</dbReference>
<evidence type="ECO:0000256" key="3">
    <source>
        <dbReference type="ARBA" id="ARBA00022692"/>
    </source>
</evidence>
<organism evidence="7">
    <name type="scientific">uncultured Mycobacteriales bacterium</name>
    <dbReference type="NCBI Taxonomy" id="581187"/>
    <lineage>
        <taxon>Bacteria</taxon>
        <taxon>Bacillati</taxon>
        <taxon>Actinomycetota</taxon>
        <taxon>Actinomycetes</taxon>
        <taxon>Mycobacteriales</taxon>
        <taxon>environmental samples</taxon>
    </lineage>
</organism>
<keyword evidence="5" id="KW-0472">Membrane</keyword>
<dbReference type="EMBL" id="CADCTP010000124">
    <property type="protein sequence ID" value="CAA9238208.1"/>
    <property type="molecule type" value="Genomic_DNA"/>
</dbReference>
<dbReference type="Pfam" id="PF09924">
    <property type="entry name" value="LPG_synthase_C"/>
    <property type="match status" value="1"/>
</dbReference>
<gene>
    <name evidence="7" type="ORF">AVDCRST_MAG41-1334</name>
</gene>
<comment type="subcellular location">
    <subcellularLocation>
        <location evidence="1">Cell membrane</location>
        <topology evidence="1">Multi-pass membrane protein</topology>
    </subcellularLocation>
</comment>
<dbReference type="SUPFAM" id="SSF55729">
    <property type="entry name" value="Acyl-CoA N-acyltransferases (Nat)"/>
    <property type="match status" value="1"/>
</dbReference>
<proteinExistence type="predicted"/>
<keyword evidence="3" id="KW-0812">Transmembrane</keyword>
<dbReference type="InterPro" id="IPR051211">
    <property type="entry name" value="PG_lysyltransferase"/>
</dbReference>
<keyword evidence="4" id="KW-1133">Transmembrane helix</keyword>
<evidence type="ECO:0000256" key="1">
    <source>
        <dbReference type="ARBA" id="ARBA00004651"/>
    </source>
</evidence>
<dbReference type="PANTHER" id="PTHR34697:SF2">
    <property type="entry name" value="PHOSPHATIDYLGLYCEROL LYSYLTRANSFERASE"/>
    <property type="match status" value="1"/>
</dbReference>
<keyword evidence="2" id="KW-1003">Cell membrane</keyword>
<dbReference type="PANTHER" id="PTHR34697">
    <property type="entry name" value="PHOSPHATIDYLGLYCEROL LYSYLTRANSFERASE"/>
    <property type="match status" value="1"/>
</dbReference>
<name>A0A6J4I132_9ACTN</name>
<reference evidence="7" key="1">
    <citation type="submission" date="2020-02" db="EMBL/GenBank/DDBJ databases">
        <authorList>
            <person name="Meier V. D."/>
        </authorList>
    </citation>
    <scope>NUCLEOTIDE SEQUENCE</scope>
    <source>
        <strain evidence="7">AVDCRST_MAG41</strain>
    </source>
</reference>
<evidence type="ECO:0000256" key="2">
    <source>
        <dbReference type="ARBA" id="ARBA00022475"/>
    </source>
</evidence>
<evidence type="ECO:0000256" key="4">
    <source>
        <dbReference type="ARBA" id="ARBA00022989"/>
    </source>
</evidence>
<protein>
    <recommendedName>
        <fullName evidence="6">Phosphatidylglycerol lysyltransferase C-terminal domain-containing protein</fullName>
    </recommendedName>
</protein>
<accession>A0A6J4I132</accession>
<dbReference type="GO" id="GO:0016755">
    <property type="term" value="F:aminoacyltransferase activity"/>
    <property type="evidence" value="ECO:0007669"/>
    <property type="project" value="TreeGrafter"/>
</dbReference>
<dbReference type="InterPro" id="IPR016181">
    <property type="entry name" value="Acyl_CoA_acyltransferase"/>
</dbReference>
<sequence>MSSALDVRAAVETFADNPSAFLALNPGNEYFTQPDLSGVVVHRTAGRHLVGLGGPFAPAADYEPLLRRFTEHAAEHRKHVVAIQLQPADAEVFARNGYTVNQVGASYAVDLARFTLRGSKFMRLRNKISRATKAGVTVAEESIKDPAIARELDGLDREWLRSKGRHVKPLRFLVCERDAPDGRVFVARGPSGVLGYIVYTPVHGSRPGWMHALSRRRVEVPPGVMEAANKAALDVFTAEGAQWLHFGFTPFAGLDAKHAVEGGSPKVDKLMTFFAERGEKVYPARTQVDYKEKWGPHAIVPEYVAFSGRPRLSSVWRLLRVTNSI</sequence>